<sequence>MVKRIQSIRGMKDYLPKEMVFLQYLENLLKQVLVSYGYSEIRLPIVEQTLLFKRAIGEITDVVEKEMYSFEDLNGDHLTLRPEGTAGCVRAGIEHSLFHQKLEQRWWYIGPMFRHERPQKGRYRQFYQLGAEVFGQHGPDIDAELIMLTARWWKVLGISEYVTLELNSIGSVDTRNRYCKALVTFLVQHERYLNNIYRRSIYTNPMRILDTKNIQIQELLNDAPVIAEYLDDNAHKHFSSICKLLDLTGINYKINTRLVRGLDYYNYTVFEWTTKHLGSQGTICAGGRYDLLVEQLGGKATPAIGAAIGLDRLVLLVQRLKPSLSLITLPIDIYIVAVGDATQSRAMLLAEKIHDAIPSLRIVTNYGGGNFKKQFSRANKYSASLTLIIGENEIVTQQVTIKDLSTGKQKTLAQNEIIAYLYSFFFKKKD</sequence>
<dbReference type="SUPFAM" id="SSF52954">
    <property type="entry name" value="Class II aaRS ABD-related"/>
    <property type="match status" value="1"/>
</dbReference>
<dbReference type="STRING" id="374463.BCI_0009"/>
<keyword evidence="9 11" id="KW-0030">Aminoacyl-tRNA synthetase</keyword>
<proteinExistence type="inferred from homology"/>
<dbReference type="HOGENOM" id="CLU_025113_1_1_6"/>
<dbReference type="KEGG" id="bci:BCI_0009"/>
<keyword evidence="6 11" id="KW-0547">Nucleotide-binding</keyword>
<comment type="catalytic activity">
    <reaction evidence="10 11">
        <text>tRNA(His) + L-histidine + ATP = L-histidyl-tRNA(His) + AMP + diphosphate + H(+)</text>
        <dbReference type="Rhea" id="RHEA:17313"/>
        <dbReference type="Rhea" id="RHEA-COMP:9665"/>
        <dbReference type="Rhea" id="RHEA-COMP:9689"/>
        <dbReference type="ChEBI" id="CHEBI:15378"/>
        <dbReference type="ChEBI" id="CHEBI:30616"/>
        <dbReference type="ChEBI" id="CHEBI:33019"/>
        <dbReference type="ChEBI" id="CHEBI:57595"/>
        <dbReference type="ChEBI" id="CHEBI:78442"/>
        <dbReference type="ChEBI" id="CHEBI:78527"/>
        <dbReference type="ChEBI" id="CHEBI:456215"/>
        <dbReference type="EC" id="6.1.1.21"/>
    </reaction>
</comment>
<dbReference type="EMBL" id="CP000238">
    <property type="protein sequence ID" value="ABF14078.1"/>
    <property type="molecule type" value="Genomic_DNA"/>
</dbReference>
<dbReference type="Proteomes" id="UP000002427">
    <property type="component" value="Chromosome"/>
</dbReference>
<dbReference type="CDD" id="cd00773">
    <property type="entry name" value="HisRS-like_core"/>
    <property type="match status" value="1"/>
</dbReference>
<keyword evidence="7 11" id="KW-0067">ATP-binding</keyword>
<protein>
    <recommendedName>
        <fullName evidence="11">Histidine--tRNA ligase</fullName>
        <ecNumber evidence="11">6.1.1.21</ecNumber>
    </recommendedName>
    <alternativeName>
        <fullName evidence="11">Histidyl-tRNA synthetase</fullName>
        <shortName evidence="11">HisRS</shortName>
    </alternativeName>
</protein>
<feature type="domain" description="Aminoacyl-transfer RNA synthetases class-II family profile" evidence="13">
    <location>
        <begin position="1"/>
        <end position="330"/>
    </location>
</feature>
<dbReference type="GO" id="GO:0006427">
    <property type="term" value="P:histidyl-tRNA aminoacylation"/>
    <property type="evidence" value="ECO:0007669"/>
    <property type="project" value="UniProtKB-UniRule"/>
</dbReference>
<keyword evidence="5 11" id="KW-0436">Ligase</keyword>
<evidence type="ECO:0000256" key="12">
    <source>
        <dbReference type="PIRSR" id="PIRSR001549-1"/>
    </source>
</evidence>
<gene>
    <name evidence="11 14" type="primary">hisS</name>
    <name evidence="14" type="ordered locus">BCI_0009</name>
</gene>
<dbReference type="SUPFAM" id="SSF55681">
    <property type="entry name" value="Class II aaRS and biotin synthetases"/>
    <property type="match status" value="1"/>
</dbReference>
<dbReference type="InterPro" id="IPR004154">
    <property type="entry name" value="Anticodon-bd"/>
</dbReference>
<dbReference type="PANTHER" id="PTHR43707">
    <property type="entry name" value="HISTIDYL-TRNA SYNTHETASE"/>
    <property type="match status" value="1"/>
</dbReference>
<dbReference type="OrthoDB" id="9800814at2"/>
<evidence type="ECO:0000256" key="9">
    <source>
        <dbReference type="ARBA" id="ARBA00023146"/>
    </source>
</evidence>
<dbReference type="PANTHER" id="PTHR43707:SF1">
    <property type="entry name" value="HISTIDINE--TRNA LIGASE, MITOCHONDRIAL-RELATED"/>
    <property type="match status" value="1"/>
</dbReference>
<dbReference type="PROSITE" id="PS50862">
    <property type="entry name" value="AA_TRNA_LIGASE_II"/>
    <property type="match status" value="1"/>
</dbReference>
<evidence type="ECO:0000256" key="7">
    <source>
        <dbReference type="ARBA" id="ARBA00022840"/>
    </source>
</evidence>
<evidence type="ECO:0000256" key="2">
    <source>
        <dbReference type="ARBA" id="ARBA00008226"/>
    </source>
</evidence>
<feature type="binding site" evidence="12">
    <location>
        <position position="128"/>
    </location>
    <ligand>
        <name>L-histidine</name>
        <dbReference type="ChEBI" id="CHEBI:57595"/>
    </ligand>
</feature>
<evidence type="ECO:0000256" key="5">
    <source>
        <dbReference type="ARBA" id="ARBA00022598"/>
    </source>
</evidence>
<evidence type="ECO:0000256" key="1">
    <source>
        <dbReference type="ARBA" id="ARBA00004496"/>
    </source>
</evidence>
<evidence type="ECO:0000256" key="10">
    <source>
        <dbReference type="ARBA" id="ARBA00047639"/>
    </source>
</evidence>
<evidence type="ECO:0000256" key="3">
    <source>
        <dbReference type="ARBA" id="ARBA00011738"/>
    </source>
</evidence>
<dbReference type="PIRSF" id="PIRSF001549">
    <property type="entry name" value="His-tRNA_synth"/>
    <property type="match status" value="1"/>
</dbReference>
<feature type="binding site" evidence="12">
    <location>
        <position position="114"/>
    </location>
    <ligand>
        <name>L-histidine</name>
        <dbReference type="ChEBI" id="CHEBI:57595"/>
    </ligand>
</feature>
<evidence type="ECO:0000313" key="14">
    <source>
        <dbReference type="EMBL" id="ABF14078.1"/>
    </source>
</evidence>
<dbReference type="InterPro" id="IPR006195">
    <property type="entry name" value="aa-tRNA-synth_II"/>
</dbReference>
<dbReference type="InterPro" id="IPR015807">
    <property type="entry name" value="His-tRNA-ligase"/>
</dbReference>
<dbReference type="Gene3D" id="3.40.50.800">
    <property type="entry name" value="Anticodon-binding domain"/>
    <property type="match status" value="1"/>
</dbReference>
<comment type="similarity">
    <text evidence="2 11">Belongs to the class-II aminoacyl-tRNA synthetase family.</text>
</comment>
<dbReference type="InterPro" id="IPR045864">
    <property type="entry name" value="aa-tRNA-synth_II/BPL/LPL"/>
</dbReference>
<evidence type="ECO:0000259" key="13">
    <source>
        <dbReference type="PROSITE" id="PS50862"/>
    </source>
</evidence>
<dbReference type="HAMAP" id="MF_00127">
    <property type="entry name" value="His_tRNA_synth"/>
    <property type="match status" value="1"/>
</dbReference>
<keyword evidence="15" id="KW-1185">Reference proteome</keyword>
<keyword evidence="4 11" id="KW-0963">Cytoplasm</keyword>
<dbReference type="InterPro" id="IPR036621">
    <property type="entry name" value="Anticodon-bd_dom_sf"/>
</dbReference>
<dbReference type="Pfam" id="PF13393">
    <property type="entry name" value="tRNA-synt_His"/>
    <property type="match status" value="1"/>
</dbReference>
<name>Q1LU76_BAUCH</name>
<evidence type="ECO:0000256" key="6">
    <source>
        <dbReference type="ARBA" id="ARBA00022741"/>
    </source>
</evidence>
<keyword evidence="8 11" id="KW-0648">Protein biosynthesis</keyword>
<dbReference type="Pfam" id="PF03129">
    <property type="entry name" value="HGTP_anticodon"/>
    <property type="match status" value="1"/>
</dbReference>
<dbReference type="FunFam" id="3.30.930.10:FF:000005">
    <property type="entry name" value="Histidine--tRNA ligase"/>
    <property type="match status" value="1"/>
</dbReference>
<dbReference type="GO" id="GO:0005737">
    <property type="term" value="C:cytoplasm"/>
    <property type="evidence" value="ECO:0007669"/>
    <property type="project" value="UniProtKB-SubCell"/>
</dbReference>
<dbReference type="RefSeq" id="WP_011520221.1">
    <property type="nucleotide sequence ID" value="NC_007984.1"/>
</dbReference>
<dbReference type="CDD" id="cd00859">
    <property type="entry name" value="HisRS_anticodon"/>
    <property type="match status" value="1"/>
</dbReference>
<feature type="binding site" evidence="12">
    <location>
        <begin position="83"/>
        <end position="85"/>
    </location>
    <ligand>
        <name>L-histidine</name>
        <dbReference type="ChEBI" id="CHEBI:57595"/>
    </ligand>
</feature>
<dbReference type="InterPro" id="IPR004516">
    <property type="entry name" value="HisRS/HisZ"/>
</dbReference>
<reference evidence="14 15" key="1">
    <citation type="journal article" date="2006" name="PLoS Biol.">
        <title>Metabolic complementarity and genomics of the dual bacterial symbiosis of sharpshooters.</title>
        <authorList>
            <person name="Wu D."/>
            <person name="Daugherty S.C."/>
            <person name="Van Aken S.E."/>
            <person name="Pai G.H."/>
            <person name="Watkins K.L."/>
            <person name="Khouri H."/>
            <person name="Tallon L.J."/>
            <person name="Zaborsky J.M."/>
            <person name="Dunbar H.E."/>
            <person name="Tran P.L."/>
            <person name="Moran N.A."/>
            <person name="Eisen J.A."/>
        </authorList>
    </citation>
    <scope>NUCLEOTIDE SEQUENCE [LARGE SCALE GENOMIC DNA]</scope>
    <source>
        <strain evidence="14">Hc</strain>
    </source>
</reference>
<comment type="subcellular location">
    <subcellularLocation>
        <location evidence="1 11">Cytoplasm</location>
    </subcellularLocation>
</comment>
<dbReference type="NCBIfam" id="TIGR00442">
    <property type="entry name" value="hisS"/>
    <property type="match status" value="1"/>
</dbReference>
<accession>Q1LU76</accession>
<evidence type="ECO:0000256" key="11">
    <source>
        <dbReference type="HAMAP-Rule" id="MF_00127"/>
    </source>
</evidence>
<evidence type="ECO:0000256" key="4">
    <source>
        <dbReference type="ARBA" id="ARBA00022490"/>
    </source>
</evidence>
<organism evidence="14 15">
    <name type="scientific">Baumannia cicadellinicola subsp. Homalodisca coagulata</name>
    <dbReference type="NCBI Taxonomy" id="374463"/>
    <lineage>
        <taxon>Bacteria</taxon>
        <taxon>Pseudomonadati</taxon>
        <taxon>Pseudomonadota</taxon>
        <taxon>Gammaproteobacteria</taxon>
        <taxon>Candidatus Palibaumannia</taxon>
    </lineage>
</organism>
<dbReference type="GO" id="GO:0005524">
    <property type="term" value="F:ATP binding"/>
    <property type="evidence" value="ECO:0007669"/>
    <property type="project" value="UniProtKB-UniRule"/>
</dbReference>
<dbReference type="GO" id="GO:0004821">
    <property type="term" value="F:histidine-tRNA ligase activity"/>
    <property type="evidence" value="ECO:0007669"/>
    <property type="project" value="UniProtKB-UniRule"/>
</dbReference>
<comment type="subunit">
    <text evidence="3 11">Homodimer.</text>
</comment>
<feature type="binding site" evidence="12">
    <location>
        <position position="260"/>
    </location>
    <ligand>
        <name>L-histidine</name>
        <dbReference type="ChEBI" id="CHEBI:57595"/>
    </ligand>
</feature>
<dbReference type="Gene3D" id="3.30.930.10">
    <property type="entry name" value="Bira Bifunctional Protein, Domain 2"/>
    <property type="match status" value="1"/>
</dbReference>
<dbReference type="AlphaFoldDB" id="Q1LU76"/>
<dbReference type="EC" id="6.1.1.21" evidence="11"/>
<feature type="binding site" evidence="12">
    <location>
        <begin position="264"/>
        <end position="265"/>
    </location>
    <ligand>
        <name>L-histidine</name>
        <dbReference type="ChEBI" id="CHEBI:57595"/>
    </ligand>
</feature>
<dbReference type="InterPro" id="IPR033656">
    <property type="entry name" value="HisRS_anticodon"/>
</dbReference>
<evidence type="ECO:0000256" key="8">
    <source>
        <dbReference type="ARBA" id="ARBA00022917"/>
    </source>
</evidence>
<dbReference type="InterPro" id="IPR041715">
    <property type="entry name" value="HisRS-like_core"/>
</dbReference>
<evidence type="ECO:0000313" key="15">
    <source>
        <dbReference type="Proteomes" id="UP000002427"/>
    </source>
</evidence>
<feature type="binding site" evidence="12">
    <location>
        <position position="132"/>
    </location>
    <ligand>
        <name>L-histidine</name>
        <dbReference type="ChEBI" id="CHEBI:57595"/>
    </ligand>
</feature>